<dbReference type="Gene3D" id="2.40.160.60">
    <property type="entry name" value="Outer membrane protein transport protein (OMPP1/FadL/TodX)"/>
    <property type="match status" value="1"/>
</dbReference>
<sequence length="392" mass="40926">MSTALRPLLGALLCCLVATGAEAQSLLSARGLGMPFLPTDGRAVALGGVGVGLIGAELSVVDPAAPARLLVPSVAFSFQSSWADYDDNGSTGDFSGTRFPYIALGYPSSFGTVSLSLGGYLDQRWTSDQSKLIDLDGAGGTGRVTDNFRSDGGISTVRLGLARSLTPNVDVGIQVGRHIGDVSRVFTRTFDSLDVGGVVQPYQSGGRWSYRGWLASVGASADVGSILRIAGAWTWAGDLEALPDEDTLGGEAVFPLPSELRVGATAVLSPRLRASVGVHQSGWSSVDDALEGEGARDTFAWGGGLEWAGASVLGKSSRLRLGYRNTPLPFTWEGVDDPAESVFSGGLGMDLLVVQGVVLSRLDLALERGTRTGGTFEESFWRLATSVRLSGF</sequence>
<feature type="chain" id="PRO_5046317096" evidence="1">
    <location>
        <begin position="24"/>
        <end position="392"/>
    </location>
</feature>
<evidence type="ECO:0000313" key="2">
    <source>
        <dbReference type="EMBL" id="MEK9502043.1"/>
    </source>
</evidence>
<proteinExistence type="predicted"/>
<reference evidence="2 3" key="1">
    <citation type="submission" date="2024-02" db="EMBL/GenBank/DDBJ databases">
        <title>A novel Gemmatimonadota bacterium.</title>
        <authorList>
            <person name="Du Z.-J."/>
            <person name="Ye Y.-Q."/>
        </authorList>
    </citation>
    <scope>NUCLEOTIDE SEQUENCE [LARGE SCALE GENOMIC DNA]</scope>
    <source>
        <strain evidence="2 3">DH-20</strain>
    </source>
</reference>
<comment type="caution">
    <text evidence="2">The sequence shown here is derived from an EMBL/GenBank/DDBJ whole genome shotgun (WGS) entry which is preliminary data.</text>
</comment>
<accession>A0ABU9EDA2</accession>
<name>A0ABU9EDA2_9BACT</name>
<keyword evidence="3" id="KW-1185">Reference proteome</keyword>
<dbReference type="EMBL" id="JBBHLI010000009">
    <property type="protein sequence ID" value="MEK9502043.1"/>
    <property type="molecule type" value="Genomic_DNA"/>
</dbReference>
<protein>
    <submittedName>
        <fullName evidence="2">Uncharacterized protein</fullName>
    </submittedName>
</protein>
<dbReference type="RefSeq" id="WP_405276836.1">
    <property type="nucleotide sequence ID" value="NZ_JBBHLI010000009.1"/>
</dbReference>
<feature type="signal peptide" evidence="1">
    <location>
        <begin position="1"/>
        <end position="23"/>
    </location>
</feature>
<organism evidence="2 3">
    <name type="scientific">Gaopeijia maritima</name>
    <dbReference type="NCBI Taxonomy" id="3119007"/>
    <lineage>
        <taxon>Bacteria</taxon>
        <taxon>Pseudomonadati</taxon>
        <taxon>Gemmatimonadota</taxon>
        <taxon>Longimicrobiia</taxon>
        <taxon>Gaopeijiales</taxon>
        <taxon>Gaopeijiaceae</taxon>
        <taxon>Gaopeijia</taxon>
    </lineage>
</organism>
<keyword evidence="1" id="KW-0732">Signal</keyword>
<gene>
    <name evidence="2" type="ORF">WI372_13705</name>
</gene>
<evidence type="ECO:0000313" key="3">
    <source>
        <dbReference type="Proteomes" id="UP001484239"/>
    </source>
</evidence>
<dbReference type="Proteomes" id="UP001484239">
    <property type="component" value="Unassembled WGS sequence"/>
</dbReference>
<evidence type="ECO:0000256" key="1">
    <source>
        <dbReference type="SAM" id="SignalP"/>
    </source>
</evidence>